<comment type="caution">
    <text evidence="1">The sequence shown here is derived from an EMBL/GenBank/DDBJ whole genome shotgun (WGS) entry which is preliminary data.</text>
</comment>
<accession>A0A6N7PPS7</accession>
<protein>
    <submittedName>
        <fullName evidence="1">Uncharacterized protein</fullName>
    </submittedName>
</protein>
<sequence length="165" mass="18676">MSELHSQIVTSYNTAFQQWNRLRGSALDAANHVASELCTRLGVPGSWRLARIERANDEAYAKNGEIAVSYEGVARFCIEAEFLMDRYDRERACTAKIDLRMRATAVGDGSYKWKLLWVTSTASGPHNEEFDIHAPAAMDVAAKDTAKRIIEYFARKARDDAWKDR</sequence>
<name>A0A6N7PPS7_9BACT</name>
<keyword evidence="2" id="KW-1185">Reference proteome</keyword>
<evidence type="ECO:0000313" key="1">
    <source>
        <dbReference type="EMBL" id="MRG94202.1"/>
    </source>
</evidence>
<gene>
    <name evidence="1" type="ORF">GF068_20085</name>
</gene>
<proteinExistence type="predicted"/>
<dbReference type="AlphaFoldDB" id="A0A6N7PPS7"/>
<reference evidence="1 2" key="1">
    <citation type="submission" date="2019-10" db="EMBL/GenBank/DDBJ databases">
        <title>A soil myxobacterium in the family Polyangiaceae.</title>
        <authorList>
            <person name="Li Y."/>
            <person name="Wang J."/>
        </authorList>
    </citation>
    <scope>NUCLEOTIDE SEQUENCE [LARGE SCALE GENOMIC DNA]</scope>
    <source>
        <strain evidence="1 2">DSM 14734</strain>
    </source>
</reference>
<evidence type="ECO:0000313" key="2">
    <source>
        <dbReference type="Proteomes" id="UP000440224"/>
    </source>
</evidence>
<dbReference type="EMBL" id="WJIE01000005">
    <property type="protein sequence ID" value="MRG94202.1"/>
    <property type="molecule type" value="Genomic_DNA"/>
</dbReference>
<organism evidence="1 2">
    <name type="scientific">Polyangium spumosum</name>
    <dbReference type="NCBI Taxonomy" id="889282"/>
    <lineage>
        <taxon>Bacteria</taxon>
        <taxon>Pseudomonadati</taxon>
        <taxon>Myxococcota</taxon>
        <taxon>Polyangia</taxon>
        <taxon>Polyangiales</taxon>
        <taxon>Polyangiaceae</taxon>
        <taxon>Polyangium</taxon>
    </lineage>
</organism>
<dbReference type="Proteomes" id="UP000440224">
    <property type="component" value="Unassembled WGS sequence"/>
</dbReference>
<dbReference type="RefSeq" id="WP_153821019.1">
    <property type="nucleotide sequence ID" value="NZ_WJIE01000005.1"/>
</dbReference>